<keyword evidence="1" id="KW-1133">Transmembrane helix</keyword>
<evidence type="ECO:0000313" key="3">
    <source>
        <dbReference type="Proteomes" id="UP001153069"/>
    </source>
</evidence>
<protein>
    <submittedName>
        <fullName evidence="2">Uncharacterized protein</fullName>
    </submittedName>
</protein>
<reference evidence="2" key="1">
    <citation type="submission" date="2020-06" db="EMBL/GenBank/DDBJ databases">
        <authorList>
            <consortium name="Plant Systems Biology data submission"/>
        </authorList>
    </citation>
    <scope>NUCLEOTIDE SEQUENCE</scope>
    <source>
        <strain evidence="2">D6</strain>
    </source>
</reference>
<keyword evidence="1" id="KW-0472">Membrane</keyword>
<feature type="transmembrane region" description="Helical" evidence="1">
    <location>
        <begin position="70"/>
        <end position="94"/>
    </location>
</feature>
<organism evidence="2 3">
    <name type="scientific">Seminavis robusta</name>
    <dbReference type="NCBI Taxonomy" id="568900"/>
    <lineage>
        <taxon>Eukaryota</taxon>
        <taxon>Sar</taxon>
        <taxon>Stramenopiles</taxon>
        <taxon>Ochrophyta</taxon>
        <taxon>Bacillariophyta</taxon>
        <taxon>Bacillariophyceae</taxon>
        <taxon>Bacillariophycidae</taxon>
        <taxon>Naviculales</taxon>
        <taxon>Naviculaceae</taxon>
        <taxon>Seminavis</taxon>
    </lineage>
</organism>
<evidence type="ECO:0000256" key="1">
    <source>
        <dbReference type="SAM" id="Phobius"/>
    </source>
</evidence>
<keyword evidence="1" id="KW-0812">Transmembrane</keyword>
<proteinExistence type="predicted"/>
<name>A0A9N8ERY3_9STRA</name>
<comment type="caution">
    <text evidence="2">The sequence shown here is derived from an EMBL/GenBank/DDBJ whole genome shotgun (WGS) entry which is preliminary data.</text>
</comment>
<dbReference type="AlphaFoldDB" id="A0A9N8ERY3"/>
<keyword evidence="3" id="KW-1185">Reference proteome</keyword>
<dbReference type="Proteomes" id="UP001153069">
    <property type="component" value="Unassembled WGS sequence"/>
</dbReference>
<dbReference type="EMBL" id="CAICTM010001769">
    <property type="protein sequence ID" value="CAB9526067.1"/>
    <property type="molecule type" value="Genomic_DNA"/>
</dbReference>
<sequence length="165" mass="18366">MTKCSSQGFDSRLDSGTTRASFWQAARRRGKRALISTLAPLQIDKPLRKGEDPKREKSSSLFRTDKSATMLMGSIGFLGHSGLLLASTVLVLLIKQLLATIQQARKGEDYATDESNGGMMDRCPWPFIFSHDPIQGLKDPPTWIVVTWIALWRITKIASRKSLTS</sequence>
<accession>A0A9N8ERY3</accession>
<evidence type="ECO:0000313" key="2">
    <source>
        <dbReference type="EMBL" id="CAB9526067.1"/>
    </source>
</evidence>
<gene>
    <name evidence="2" type="ORF">SEMRO_1771_G296610.1</name>
</gene>